<evidence type="ECO:0000313" key="3">
    <source>
        <dbReference type="Proteomes" id="UP001142610"/>
    </source>
</evidence>
<keyword evidence="1" id="KW-0472">Membrane</keyword>
<keyword evidence="1" id="KW-0812">Transmembrane</keyword>
<feature type="transmembrane region" description="Helical" evidence="1">
    <location>
        <begin position="116"/>
        <end position="132"/>
    </location>
</feature>
<dbReference type="Proteomes" id="UP001142610">
    <property type="component" value="Unassembled WGS sequence"/>
</dbReference>
<name>A0A9X2LA96_9PROT</name>
<dbReference type="EMBL" id="JANIBC010000008">
    <property type="protein sequence ID" value="MCQ8185848.1"/>
    <property type="molecule type" value="Genomic_DNA"/>
</dbReference>
<organism evidence="2 3">
    <name type="scientific">Parvularcula maris</name>
    <dbReference type="NCBI Taxonomy" id="2965077"/>
    <lineage>
        <taxon>Bacteria</taxon>
        <taxon>Pseudomonadati</taxon>
        <taxon>Pseudomonadota</taxon>
        <taxon>Alphaproteobacteria</taxon>
        <taxon>Parvularculales</taxon>
        <taxon>Parvularculaceae</taxon>
        <taxon>Parvularcula</taxon>
    </lineage>
</organism>
<dbReference type="InterPro" id="IPR021836">
    <property type="entry name" value="DUF3429"/>
</dbReference>
<feature type="transmembrane region" description="Helical" evidence="1">
    <location>
        <begin position="144"/>
        <end position="168"/>
    </location>
</feature>
<gene>
    <name evidence="2" type="ORF">NOG11_10635</name>
</gene>
<dbReference type="RefSeq" id="WP_256619739.1">
    <property type="nucleotide sequence ID" value="NZ_JANIBC010000008.1"/>
</dbReference>
<dbReference type="AlphaFoldDB" id="A0A9X2LA96"/>
<reference evidence="2" key="1">
    <citation type="submission" date="2022-07" db="EMBL/GenBank/DDBJ databases">
        <title>Parvularcula maris sp. nov., an algicidal bacterium isolated from seawater.</title>
        <authorList>
            <person name="Li F."/>
        </authorList>
    </citation>
    <scope>NUCLEOTIDE SEQUENCE</scope>
    <source>
        <strain evidence="2">BGMRC 0090</strain>
    </source>
</reference>
<sequence length="169" mass="18381">MRSIHSDVDSGALASRGAQILGFGGVIPFWLALAVQFFEPAIGEEEARVAERIVVLYALSIVSFMGGGRWVLRLQSPDAKVGSQFGGLLMAVVPPLLAWLIAFLPETVNGNEFSPLMRLFLMALLLWFQYVQDDSHGAEPISGYLRLRLMLTIGATLPLFAAVAVAPFF</sequence>
<comment type="caution">
    <text evidence="2">The sequence shown here is derived from an EMBL/GenBank/DDBJ whole genome shotgun (WGS) entry which is preliminary data.</text>
</comment>
<feature type="transmembrane region" description="Helical" evidence="1">
    <location>
        <begin position="20"/>
        <end position="42"/>
    </location>
</feature>
<accession>A0A9X2LA96</accession>
<protein>
    <submittedName>
        <fullName evidence="2">DUF3429 domain-containing protein</fullName>
    </submittedName>
</protein>
<feature type="transmembrane region" description="Helical" evidence="1">
    <location>
        <begin position="54"/>
        <end position="72"/>
    </location>
</feature>
<evidence type="ECO:0000313" key="2">
    <source>
        <dbReference type="EMBL" id="MCQ8185848.1"/>
    </source>
</evidence>
<keyword evidence="3" id="KW-1185">Reference proteome</keyword>
<evidence type="ECO:0000256" key="1">
    <source>
        <dbReference type="SAM" id="Phobius"/>
    </source>
</evidence>
<feature type="transmembrane region" description="Helical" evidence="1">
    <location>
        <begin position="84"/>
        <end position="104"/>
    </location>
</feature>
<proteinExistence type="predicted"/>
<keyword evidence="1" id="KW-1133">Transmembrane helix</keyword>
<dbReference type="Pfam" id="PF11911">
    <property type="entry name" value="DUF3429"/>
    <property type="match status" value="1"/>
</dbReference>